<sequence>MNVNVGNLKSVHHHSAIFSPFLYFKYDIKLICLNRHDCFAAVMQAIPTVRAAVRSTTSMRNPRSPRIKSEVKSIDTSIKNRSIRRSSKLSVAAALCNYQSSLVATKKMVSDAVLFLVKR</sequence>
<evidence type="ECO:0000313" key="2">
    <source>
        <dbReference type="Proteomes" id="UP000287651"/>
    </source>
</evidence>
<organism evidence="1 2">
    <name type="scientific">Ensete ventricosum</name>
    <name type="common">Abyssinian banana</name>
    <name type="synonym">Musa ensete</name>
    <dbReference type="NCBI Taxonomy" id="4639"/>
    <lineage>
        <taxon>Eukaryota</taxon>
        <taxon>Viridiplantae</taxon>
        <taxon>Streptophyta</taxon>
        <taxon>Embryophyta</taxon>
        <taxon>Tracheophyta</taxon>
        <taxon>Spermatophyta</taxon>
        <taxon>Magnoliopsida</taxon>
        <taxon>Liliopsida</taxon>
        <taxon>Zingiberales</taxon>
        <taxon>Musaceae</taxon>
        <taxon>Ensete</taxon>
    </lineage>
</organism>
<evidence type="ECO:0000313" key="1">
    <source>
        <dbReference type="EMBL" id="RRT49380.1"/>
    </source>
</evidence>
<comment type="caution">
    <text evidence="1">The sequence shown here is derived from an EMBL/GenBank/DDBJ whole genome shotgun (WGS) entry which is preliminary data.</text>
</comment>
<gene>
    <name evidence="1" type="ORF">B296_00030692</name>
</gene>
<proteinExistence type="predicted"/>
<accession>A0A426YCF6</accession>
<name>A0A426YCF6_ENSVE</name>
<dbReference type="AlphaFoldDB" id="A0A426YCF6"/>
<dbReference type="Proteomes" id="UP000287651">
    <property type="component" value="Unassembled WGS sequence"/>
</dbReference>
<reference evidence="1 2" key="1">
    <citation type="journal article" date="2014" name="Agronomy (Basel)">
        <title>A Draft Genome Sequence for Ensete ventricosum, the Drought-Tolerant Tree Against Hunger.</title>
        <authorList>
            <person name="Harrison J."/>
            <person name="Moore K.A."/>
            <person name="Paszkiewicz K."/>
            <person name="Jones T."/>
            <person name="Grant M."/>
            <person name="Ambacheew D."/>
            <person name="Muzemil S."/>
            <person name="Studholme D.J."/>
        </authorList>
    </citation>
    <scope>NUCLEOTIDE SEQUENCE [LARGE SCALE GENOMIC DNA]</scope>
</reference>
<dbReference type="EMBL" id="AMZH03013379">
    <property type="protein sequence ID" value="RRT49380.1"/>
    <property type="molecule type" value="Genomic_DNA"/>
</dbReference>
<protein>
    <submittedName>
        <fullName evidence="1">Uncharacterized protein</fullName>
    </submittedName>
</protein>